<evidence type="ECO:0000313" key="2">
    <source>
        <dbReference type="Proteomes" id="UP000241764"/>
    </source>
</evidence>
<dbReference type="Pfam" id="PF06754">
    <property type="entry name" value="PhnG"/>
    <property type="match status" value="1"/>
</dbReference>
<name>A0A2P7AQH4_9HYPH</name>
<reference evidence="2" key="1">
    <citation type="submission" date="2017-11" db="EMBL/GenBank/DDBJ databases">
        <authorList>
            <person name="Kuznetsova I."/>
            <person name="Sazanova A."/>
            <person name="Chirak E."/>
            <person name="Safronova V."/>
            <person name="Willems A."/>
        </authorList>
    </citation>
    <scope>NUCLEOTIDE SEQUENCE [LARGE SCALE GENOMIC DNA]</scope>
    <source>
        <strain evidence="2">CCBAU 03422</strain>
    </source>
</reference>
<gene>
    <name evidence="1" type="primary">phnG</name>
    <name evidence="1" type="ORF">CU103_29160</name>
</gene>
<dbReference type="InterPro" id="IPR009609">
    <property type="entry name" value="Phosphonate_metab_PhnG"/>
</dbReference>
<dbReference type="GO" id="GO:0019634">
    <property type="term" value="P:organic phosphonate metabolic process"/>
    <property type="evidence" value="ECO:0007669"/>
    <property type="project" value="InterPro"/>
</dbReference>
<keyword evidence="2" id="KW-1185">Reference proteome</keyword>
<protein>
    <submittedName>
        <fullName evidence="1">Phosphonate C-P lyase system protein PhnG</fullName>
    </submittedName>
</protein>
<sequence length="160" mass="17492">MTLNTKIDADLPTTPQRADWLGILSRSHAGDLDALTAGIVAAVSFEWLRQPHVGLVMVRGRAGGTGQVFNLGEMTVARASIRLADGTLGHGYVQGRDKRQAQLAAIVDALLQQPDRHEEIIAKVIEPLRQTEQARRIEKSRKAASTKVEFFTMVRGENPA</sequence>
<accession>A0A2P7AQH4</accession>
<dbReference type="AlphaFoldDB" id="A0A2P7AQH4"/>
<keyword evidence="1" id="KW-0456">Lyase</keyword>
<dbReference type="Proteomes" id="UP000241764">
    <property type="component" value="Unassembled WGS sequence"/>
</dbReference>
<dbReference type="GO" id="GO:0015716">
    <property type="term" value="P:organic phosphonate transport"/>
    <property type="evidence" value="ECO:0007669"/>
    <property type="project" value="InterPro"/>
</dbReference>
<dbReference type="OrthoDB" id="530475at2"/>
<proteinExistence type="predicted"/>
<dbReference type="NCBIfam" id="TIGR03293">
    <property type="entry name" value="PhnG_redo"/>
    <property type="match status" value="1"/>
</dbReference>
<organism evidence="1 2">
    <name type="scientific">Phyllobacterium sophorae</name>
    <dbReference type="NCBI Taxonomy" id="1520277"/>
    <lineage>
        <taxon>Bacteria</taxon>
        <taxon>Pseudomonadati</taxon>
        <taxon>Pseudomonadota</taxon>
        <taxon>Alphaproteobacteria</taxon>
        <taxon>Hyphomicrobiales</taxon>
        <taxon>Phyllobacteriaceae</taxon>
        <taxon>Phyllobacterium</taxon>
    </lineage>
</organism>
<dbReference type="EMBL" id="PGGM01000021">
    <property type="protein sequence ID" value="PSH56478.1"/>
    <property type="molecule type" value="Genomic_DNA"/>
</dbReference>
<evidence type="ECO:0000313" key="1">
    <source>
        <dbReference type="EMBL" id="PSH56478.1"/>
    </source>
</evidence>
<comment type="caution">
    <text evidence="1">The sequence shown here is derived from an EMBL/GenBank/DDBJ whole genome shotgun (WGS) entry which is preliminary data.</text>
</comment>
<dbReference type="GO" id="GO:0016829">
    <property type="term" value="F:lyase activity"/>
    <property type="evidence" value="ECO:0007669"/>
    <property type="project" value="UniProtKB-KW"/>
</dbReference>
<dbReference type="RefSeq" id="WP_106667539.1">
    <property type="nucleotide sequence ID" value="NZ_PGGM01000021.1"/>
</dbReference>